<dbReference type="GO" id="GO:0005524">
    <property type="term" value="F:ATP binding"/>
    <property type="evidence" value="ECO:0007669"/>
    <property type="project" value="UniProtKB-UniRule"/>
</dbReference>
<feature type="domain" description="Hexokinase C-terminal" evidence="13">
    <location>
        <begin position="249"/>
        <end position="471"/>
    </location>
</feature>
<dbReference type="EC" id="2.7.1.-" evidence="11"/>
<dbReference type="UniPathway" id="UPA00109">
    <property type="reaction ID" value="UER00180"/>
</dbReference>
<evidence type="ECO:0000259" key="12">
    <source>
        <dbReference type="Pfam" id="PF00349"/>
    </source>
</evidence>
<dbReference type="PROSITE" id="PS51748">
    <property type="entry name" value="HEXOKINASE_2"/>
    <property type="match status" value="1"/>
</dbReference>
<dbReference type="GO" id="GO:0004340">
    <property type="term" value="F:glucokinase activity"/>
    <property type="evidence" value="ECO:0007669"/>
    <property type="project" value="TreeGrafter"/>
</dbReference>
<evidence type="ECO:0000313" key="14">
    <source>
        <dbReference type="EMBL" id="AZL94214.1"/>
    </source>
</evidence>
<dbReference type="GO" id="GO:0005739">
    <property type="term" value="C:mitochondrion"/>
    <property type="evidence" value="ECO:0007669"/>
    <property type="project" value="TreeGrafter"/>
</dbReference>
<evidence type="ECO:0000256" key="11">
    <source>
        <dbReference type="RuleBase" id="RU362007"/>
    </source>
</evidence>
<dbReference type="GO" id="GO:0006096">
    <property type="term" value="P:glycolytic process"/>
    <property type="evidence" value="ECO:0007669"/>
    <property type="project" value="UniProtKB-UniPathway"/>
</dbReference>
<proteinExistence type="evidence at transcript level"/>
<evidence type="ECO:0000256" key="2">
    <source>
        <dbReference type="ARBA" id="ARBA00005028"/>
    </source>
</evidence>
<dbReference type="AlphaFoldDB" id="A0A3S8V2T1"/>
<evidence type="ECO:0000259" key="13">
    <source>
        <dbReference type="Pfam" id="PF03727"/>
    </source>
</evidence>
<evidence type="ECO:0000256" key="4">
    <source>
        <dbReference type="ARBA" id="ARBA00022679"/>
    </source>
</evidence>
<comment type="catalytic activity">
    <reaction evidence="10">
        <text>D-fructose + ATP = D-fructose 6-phosphate + ADP + H(+)</text>
        <dbReference type="Rhea" id="RHEA:16125"/>
        <dbReference type="ChEBI" id="CHEBI:15378"/>
        <dbReference type="ChEBI" id="CHEBI:30616"/>
        <dbReference type="ChEBI" id="CHEBI:37721"/>
        <dbReference type="ChEBI" id="CHEBI:61527"/>
        <dbReference type="ChEBI" id="CHEBI:456216"/>
        <dbReference type="EC" id="2.7.1.1"/>
    </reaction>
    <physiologicalReaction direction="left-to-right" evidence="10">
        <dbReference type="Rhea" id="RHEA:16126"/>
    </physiologicalReaction>
</comment>
<dbReference type="EMBL" id="MK212248">
    <property type="protein sequence ID" value="AZL94214.1"/>
    <property type="molecule type" value="mRNA"/>
</dbReference>
<comment type="pathway">
    <text evidence="1">Carbohydrate degradation; glycolysis; D-glyceraldehyde 3-phosphate and glycerone phosphate from D-glucose: step 1/4.</text>
</comment>
<dbReference type="GO" id="GO:0008865">
    <property type="term" value="F:fructokinase activity"/>
    <property type="evidence" value="ECO:0007669"/>
    <property type="project" value="TreeGrafter"/>
</dbReference>
<keyword evidence="6 11" id="KW-0418">Kinase</keyword>
<feature type="domain" description="Hexokinase N-terminal" evidence="12">
    <location>
        <begin position="15"/>
        <end position="238"/>
    </location>
</feature>
<keyword evidence="4 11" id="KW-0808">Transferase</keyword>
<dbReference type="Gene3D" id="3.40.367.20">
    <property type="match status" value="1"/>
</dbReference>
<dbReference type="PANTHER" id="PTHR19443">
    <property type="entry name" value="HEXOKINASE"/>
    <property type="match status" value="1"/>
</dbReference>
<dbReference type="PRINTS" id="PR00475">
    <property type="entry name" value="HEXOKINASE"/>
</dbReference>
<dbReference type="InterPro" id="IPR022673">
    <property type="entry name" value="Hexokinase_C"/>
</dbReference>
<evidence type="ECO:0000256" key="7">
    <source>
        <dbReference type="ARBA" id="ARBA00022840"/>
    </source>
</evidence>
<reference evidence="14" key="1">
    <citation type="journal article" date="2018" name="Genome Biol. Evol.">
        <title>Nephromyces encodes a urate metabolism pathway and predicted peroxisomes, demonstrating these are not ancient losses of apicomplexans.</title>
        <authorList>
            <person name="Paight C."/>
            <person name="Slamovits C.H."/>
            <person name="Saffo M.B."/>
            <person name="Lane C.E."/>
        </authorList>
    </citation>
    <scope>NUCLEOTIDE SEQUENCE</scope>
    <source>
        <strain evidence="14">Cardio57</strain>
    </source>
</reference>
<dbReference type="GO" id="GO:0001678">
    <property type="term" value="P:intracellular glucose homeostasis"/>
    <property type="evidence" value="ECO:0007669"/>
    <property type="project" value="InterPro"/>
</dbReference>
<dbReference type="SUPFAM" id="SSF53067">
    <property type="entry name" value="Actin-like ATPase domain"/>
    <property type="match status" value="2"/>
</dbReference>
<evidence type="ECO:0000256" key="6">
    <source>
        <dbReference type="ARBA" id="ARBA00022777"/>
    </source>
</evidence>
<keyword evidence="5 11" id="KW-0547">Nucleotide-binding</keyword>
<evidence type="ECO:0000256" key="3">
    <source>
        <dbReference type="ARBA" id="ARBA00009225"/>
    </source>
</evidence>
<keyword evidence="7 11" id="KW-0067">ATP-binding</keyword>
<dbReference type="GO" id="GO:0006006">
    <property type="term" value="P:glucose metabolic process"/>
    <property type="evidence" value="ECO:0007669"/>
    <property type="project" value="TreeGrafter"/>
</dbReference>
<comment type="pathway">
    <text evidence="2">Carbohydrate metabolism; hexose metabolism.</text>
</comment>
<dbReference type="Pfam" id="PF00349">
    <property type="entry name" value="Hexokinase_1"/>
    <property type="match status" value="1"/>
</dbReference>
<sequence length="475" mass="52341">MSSNRILPESLVERVASLCSAFSPDATVQQTVVEAVENEIIAGLNAHSAHPGEWREEDCSLMMLDSWVKAIPSGSEKTITYALDLGGTNARFLRLVAKGNGVVEEKIKIQNIREVDDKKYPDGMLDRRVTASKFFDYFAQSLHNFMKESGDLDDFNEEEKEVFKLSFSFSFACQQKSLTHADLLFWTKGFFTGMDTEDPVEKRDVGALMAEALKRNSVPMELVALVNDTVGTLVSGAYQKPSNIPACLIGVIIGTGFNICYYEENAQKYEYSGKVINMEMGSFNKALPYTIADIEVDWFSNNPGSQKLEKMISGMLLGDIVRRAVIIAFKNCAPSSVWKENTLSSEQVFDIAKDTSEMLEISQTILKSAWNWPKKEESSSILFIKQLCEAVISRSATLLACSLFAIARHLKILEKGVSCAMDGALIAKQPFYRKKVESALNSLAALYGISQTIHLVTADDGSGKGAALLGALNSL</sequence>
<name>A0A3S8V2T1_9APIC</name>
<evidence type="ECO:0000256" key="10">
    <source>
        <dbReference type="ARBA" id="ARBA00047905"/>
    </source>
</evidence>
<dbReference type="Pfam" id="PF03727">
    <property type="entry name" value="Hexokinase_2"/>
    <property type="match status" value="1"/>
</dbReference>
<dbReference type="GO" id="GO:0005536">
    <property type="term" value="F:D-glucose binding"/>
    <property type="evidence" value="ECO:0007669"/>
    <property type="project" value="InterPro"/>
</dbReference>
<organism evidence="14">
    <name type="scientific">Cardiosporidium cionae</name>
    <dbReference type="NCBI Taxonomy" id="476202"/>
    <lineage>
        <taxon>Eukaryota</taxon>
        <taxon>Sar</taxon>
        <taxon>Alveolata</taxon>
        <taxon>Apicomplexa</taxon>
        <taxon>Aconoidasida</taxon>
        <taxon>Nephromycida</taxon>
        <taxon>Cardiosporidium</taxon>
    </lineage>
</organism>
<protein>
    <recommendedName>
        <fullName evidence="11">Phosphotransferase</fullName>
        <ecNumber evidence="11">2.7.1.-</ecNumber>
    </recommendedName>
</protein>
<dbReference type="Gene3D" id="3.30.420.40">
    <property type="match status" value="1"/>
</dbReference>
<keyword evidence="8 11" id="KW-0324">Glycolysis</keyword>
<dbReference type="PANTHER" id="PTHR19443:SF16">
    <property type="entry name" value="HEXOKINASE TYPE 1-RELATED"/>
    <property type="match status" value="1"/>
</dbReference>
<evidence type="ECO:0000256" key="1">
    <source>
        <dbReference type="ARBA" id="ARBA00004888"/>
    </source>
</evidence>
<dbReference type="InterPro" id="IPR001312">
    <property type="entry name" value="Hexokinase"/>
</dbReference>
<dbReference type="InterPro" id="IPR043129">
    <property type="entry name" value="ATPase_NBD"/>
</dbReference>
<comment type="catalytic activity">
    <reaction evidence="9">
        <text>a D-hexose + ATP = a D-hexose 6-phosphate + ADP + H(+)</text>
        <dbReference type="Rhea" id="RHEA:22740"/>
        <dbReference type="ChEBI" id="CHEBI:4194"/>
        <dbReference type="ChEBI" id="CHEBI:15378"/>
        <dbReference type="ChEBI" id="CHEBI:30616"/>
        <dbReference type="ChEBI" id="CHEBI:229467"/>
        <dbReference type="ChEBI" id="CHEBI:456216"/>
        <dbReference type="EC" id="2.7.1.1"/>
    </reaction>
    <physiologicalReaction direction="left-to-right" evidence="9">
        <dbReference type="Rhea" id="RHEA:22741"/>
    </physiologicalReaction>
</comment>
<accession>A0A3S8V2T1</accession>
<evidence type="ECO:0000256" key="8">
    <source>
        <dbReference type="ARBA" id="ARBA00023152"/>
    </source>
</evidence>
<dbReference type="InterPro" id="IPR022672">
    <property type="entry name" value="Hexokinase_N"/>
</dbReference>
<evidence type="ECO:0000256" key="9">
    <source>
        <dbReference type="ARBA" id="ARBA00044613"/>
    </source>
</evidence>
<dbReference type="GO" id="GO:0005829">
    <property type="term" value="C:cytosol"/>
    <property type="evidence" value="ECO:0007669"/>
    <property type="project" value="TreeGrafter"/>
</dbReference>
<comment type="similarity">
    <text evidence="3 11">Belongs to the hexokinase family.</text>
</comment>
<evidence type="ECO:0000256" key="5">
    <source>
        <dbReference type="ARBA" id="ARBA00022741"/>
    </source>
</evidence>